<dbReference type="STRING" id="1385514.N782_06985"/>
<evidence type="ECO:0000313" key="1">
    <source>
        <dbReference type="EMBL" id="KGP73233.1"/>
    </source>
</evidence>
<proteinExistence type="predicted"/>
<organism evidence="1 2">
    <name type="scientific">Pontibacillus yanchengensis Y32</name>
    <dbReference type="NCBI Taxonomy" id="1385514"/>
    <lineage>
        <taxon>Bacteria</taxon>
        <taxon>Bacillati</taxon>
        <taxon>Bacillota</taxon>
        <taxon>Bacilli</taxon>
        <taxon>Bacillales</taxon>
        <taxon>Bacillaceae</taxon>
        <taxon>Pontibacillus</taxon>
    </lineage>
</organism>
<dbReference type="OrthoDB" id="2380109at2"/>
<evidence type="ECO:0008006" key="3">
    <source>
        <dbReference type="Google" id="ProtNLM"/>
    </source>
</evidence>
<keyword evidence="2" id="KW-1185">Reference proteome</keyword>
<comment type="caution">
    <text evidence="1">The sequence shown here is derived from an EMBL/GenBank/DDBJ whole genome shotgun (WGS) entry which is preliminary data.</text>
</comment>
<reference evidence="1 2" key="1">
    <citation type="journal article" date="2015" name="Stand. Genomic Sci.">
        <title>High quality draft genome sequence of the moderately halophilic bacterium Pontibacillus yanchengensis Y32(T) and comparison among Pontibacillus genomes.</title>
        <authorList>
            <person name="Huang J."/>
            <person name="Qiao Z.X."/>
            <person name="Tang J.W."/>
            <person name="Wang G."/>
        </authorList>
    </citation>
    <scope>NUCLEOTIDE SEQUENCE [LARGE SCALE GENOMIC DNA]</scope>
    <source>
        <strain evidence="1 2">Y32</strain>
    </source>
</reference>
<name>A0A0A2TFL6_9BACI</name>
<accession>A0A0A2TFL6</accession>
<evidence type="ECO:0000313" key="2">
    <source>
        <dbReference type="Proteomes" id="UP000030147"/>
    </source>
</evidence>
<dbReference type="eggNOG" id="ENOG502Z9JI">
    <property type="taxonomic scope" value="Bacteria"/>
</dbReference>
<dbReference type="EMBL" id="AVBF01000016">
    <property type="protein sequence ID" value="KGP73233.1"/>
    <property type="molecule type" value="Genomic_DNA"/>
</dbReference>
<gene>
    <name evidence="1" type="ORF">N782_06985</name>
</gene>
<dbReference type="Proteomes" id="UP000030147">
    <property type="component" value="Unassembled WGS sequence"/>
</dbReference>
<dbReference type="RefSeq" id="WP_052111235.1">
    <property type="nucleotide sequence ID" value="NZ_AVBF01000016.1"/>
</dbReference>
<dbReference type="Pfam" id="PF14175">
    <property type="entry name" value="YaaC"/>
    <property type="match status" value="1"/>
</dbReference>
<dbReference type="InterPro" id="IPR026988">
    <property type="entry name" value="YaaC-like"/>
</dbReference>
<sequence>MKIQNIQSIFLQLQSAPFAQTYLSQCYHNLGYSDSDRKSFENTYRLIYYLEHGQTYYEQGKQSPLAIQPVLLFYGMGQLLKALLITRRPDYPETTSILAHGVTTRKRKKQQYSFLQDEVKIQHKGLFSYLANHLFHVEQFTTEKYSMNDLLSRIPELNSIYKLSFHKQNHAYLEQIDPHVWQLPDLILDDYNWTFSYFSQSIKKLQLNVQNTVQKDNNIHLSLEKPLDNPNHPYFYYDSYEDRYTLSNHRKHLEPFPEILTHYLLLYNLSMICRYETEWWGDQIHSFSSEDLVYIKAFLKLTQQKIPHLIGHALLDQYKN</sequence>
<dbReference type="AlphaFoldDB" id="A0A0A2TFL6"/>
<protein>
    <recommendedName>
        <fullName evidence="3">YaaC</fullName>
    </recommendedName>
</protein>